<dbReference type="InterPro" id="IPR045857">
    <property type="entry name" value="O16G_dom_2"/>
</dbReference>
<evidence type="ECO:0000256" key="1">
    <source>
        <dbReference type="ARBA" id="ARBA00008061"/>
    </source>
</evidence>
<dbReference type="SUPFAM" id="SSF51445">
    <property type="entry name" value="(Trans)glycosidases"/>
    <property type="match status" value="1"/>
</dbReference>
<name>A0A838AB26_9PSEU</name>
<evidence type="ECO:0000259" key="4">
    <source>
        <dbReference type="SMART" id="SM00642"/>
    </source>
</evidence>
<keyword evidence="6" id="KW-1185">Reference proteome</keyword>
<evidence type="ECO:0000313" key="5">
    <source>
        <dbReference type="EMBL" id="MBA0126418.1"/>
    </source>
</evidence>
<dbReference type="Pfam" id="PF00128">
    <property type="entry name" value="Alpha-amylase"/>
    <property type="match status" value="1"/>
</dbReference>
<feature type="region of interest" description="Disordered" evidence="3">
    <location>
        <begin position="1"/>
        <end position="27"/>
    </location>
</feature>
<proteinExistence type="inferred from homology"/>
<dbReference type="InterPro" id="IPR017853">
    <property type="entry name" value="GH"/>
</dbReference>
<feature type="compositionally biased region" description="Basic and acidic residues" evidence="3">
    <location>
        <begin position="15"/>
        <end position="27"/>
    </location>
</feature>
<sequence>MRRGVRSDSPGVVEATRESRQEASTETDRQAAWWQDAVVYVVYVRSFADSDGDGIGDLDGVRSRLGYLELLGVDALWLTPFYVSPMADGGYDVADPRAVDPVFGDLDTFDALVRDAHAHGMRVIIDLVPNHTSDQHEWFVQACAAGAAGPERDRYIFRSGSGPDGQQPPNNWVSAFGGPAWSKISDGSAGEASQWYLHLFSPEQPDLNWNNSEVREDFARTMRFWLDRGVDGFRIDVAHGMAKPAALENMDPRAAESADTSAYFDPRFDNDGVHDIHRHIRAVLDDYPGRMAIGEVWTFDEDRFSRYLAPDELQQAFNFLLSQAPFDSDAIQEAIYRTLDAAGRAGRLPAWTLASHDLSRQVTRYGGGAAGDRRARAMALVQLALPGAVYLYNGEELGLPDVDLPPGVLADPMTRTRTDARGRDRARVPIPWEGTEPPYEFSAAEQAWLPMPADWSDRTVAAQLEDPDSVLSLYRSAIELRRTVLDSTDGTLEWSTAPAGCLAFRRSGGLVCVLNASGAPVPLPEGEVLLASAAVTDGTLPTDAAAWIR</sequence>
<dbReference type="InterPro" id="IPR006047">
    <property type="entry name" value="GH13_cat_dom"/>
</dbReference>
<evidence type="ECO:0000256" key="3">
    <source>
        <dbReference type="SAM" id="MobiDB-lite"/>
    </source>
</evidence>
<dbReference type="AlphaFoldDB" id="A0A838AB26"/>
<dbReference type="EMBL" id="JACCKD010000004">
    <property type="protein sequence ID" value="MBA0126418.1"/>
    <property type="molecule type" value="Genomic_DNA"/>
</dbReference>
<dbReference type="FunFam" id="3.90.400.10:FF:000001">
    <property type="entry name" value="Maltase A3, isoform A"/>
    <property type="match status" value="1"/>
</dbReference>
<dbReference type="PANTHER" id="PTHR10357:SF179">
    <property type="entry name" value="NEUTRAL AND BASIC AMINO ACID TRANSPORT PROTEIN RBAT"/>
    <property type="match status" value="1"/>
</dbReference>
<keyword evidence="2" id="KW-0325">Glycoprotein</keyword>
<accession>A0A838AB26</accession>
<dbReference type="SMART" id="SM00642">
    <property type="entry name" value="Aamy"/>
    <property type="match status" value="1"/>
</dbReference>
<dbReference type="GO" id="GO:0009313">
    <property type="term" value="P:oligosaccharide catabolic process"/>
    <property type="evidence" value="ECO:0007669"/>
    <property type="project" value="TreeGrafter"/>
</dbReference>
<dbReference type="PANTHER" id="PTHR10357">
    <property type="entry name" value="ALPHA-AMYLASE FAMILY MEMBER"/>
    <property type="match status" value="1"/>
</dbReference>
<comment type="similarity">
    <text evidence="1">Belongs to the glycosyl hydrolase 13 family.</text>
</comment>
<dbReference type="Gene3D" id="3.20.20.80">
    <property type="entry name" value="Glycosidases"/>
    <property type="match status" value="2"/>
</dbReference>
<dbReference type="Proteomes" id="UP000582974">
    <property type="component" value="Unassembled WGS sequence"/>
</dbReference>
<feature type="domain" description="Glycosyl hydrolase family 13 catalytic" evidence="4">
    <location>
        <begin position="41"/>
        <end position="427"/>
    </location>
</feature>
<protein>
    <submittedName>
        <fullName evidence="5">Alpha-amylase</fullName>
    </submittedName>
</protein>
<gene>
    <name evidence="5" type="ORF">H0B56_12780</name>
</gene>
<dbReference type="Gene3D" id="3.90.400.10">
    <property type="entry name" value="Oligo-1,6-glucosidase, Domain 2"/>
    <property type="match status" value="1"/>
</dbReference>
<evidence type="ECO:0000256" key="2">
    <source>
        <dbReference type="ARBA" id="ARBA00023180"/>
    </source>
</evidence>
<organism evidence="5 6">
    <name type="scientific">Haloechinothrix aidingensis</name>
    <dbReference type="NCBI Taxonomy" id="2752311"/>
    <lineage>
        <taxon>Bacteria</taxon>
        <taxon>Bacillati</taxon>
        <taxon>Actinomycetota</taxon>
        <taxon>Actinomycetes</taxon>
        <taxon>Pseudonocardiales</taxon>
        <taxon>Pseudonocardiaceae</taxon>
        <taxon>Haloechinothrix</taxon>
    </lineage>
</organism>
<dbReference type="GO" id="GO:0004556">
    <property type="term" value="F:alpha-amylase activity"/>
    <property type="evidence" value="ECO:0007669"/>
    <property type="project" value="TreeGrafter"/>
</dbReference>
<evidence type="ECO:0000313" key="6">
    <source>
        <dbReference type="Proteomes" id="UP000582974"/>
    </source>
</evidence>
<reference evidence="5 6" key="1">
    <citation type="submission" date="2020-07" db="EMBL/GenBank/DDBJ databases">
        <title>Genome of Haloechinothrix sp.</title>
        <authorList>
            <person name="Tang S.-K."/>
            <person name="Yang L."/>
            <person name="Zhu W.-Y."/>
        </authorList>
    </citation>
    <scope>NUCLEOTIDE SEQUENCE [LARGE SCALE GENOMIC DNA]</scope>
    <source>
        <strain evidence="5 6">YIM 98757</strain>
    </source>
</reference>
<comment type="caution">
    <text evidence="5">The sequence shown here is derived from an EMBL/GenBank/DDBJ whole genome shotgun (WGS) entry which is preliminary data.</text>
</comment>